<dbReference type="InterPro" id="IPR036322">
    <property type="entry name" value="WD40_repeat_dom_sf"/>
</dbReference>
<feature type="repeat" description="WD" evidence="3">
    <location>
        <begin position="305"/>
        <end position="346"/>
    </location>
</feature>
<sequence length="473" mass="52273">MDEVRKTRSQPASKKKIQYEPNLKLRRERELKGWSQTVVAEKIGAQPNLLTRWETGSAFPCPFYRQKLCTLFEKDAESLGLIKNEQTDAAQDTVSPRDPLQHETLDHAEVVHGDTPGRKIDWQHGLSRRTILGILGAGGIVLAGALAESFWWHKDSAQPPPHASFPAHVLMNTVLYTYKTQPLEYINDVAWSPHGGYIVCAVGDSTAKVLDERAGTVVRVYRGHKSYINCAQWASDGLRIATGSADKTVHIWNAMTGSLQMKYMGHKQSVLYLAWSHDGTMIASGSRDGTVQVWDAFTGQRISTYTRHKGSVWSLRWSPDNGSIVSGGDDGIVHVWSANSAKPSVTFRYTGPASGGINEVDWSPDGKWILSAHANSNVYLWDALTGSHDFTYQGHTAAVRTARWSPTGKIIASGGVDDTVQIWDALTGKRLLEYLKQTNDILEVSWSPDATRLVSASKDYSMIVYAVSITKMG</sequence>
<evidence type="ECO:0000256" key="2">
    <source>
        <dbReference type="ARBA" id="ARBA00022737"/>
    </source>
</evidence>
<protein>
    <recommendedName>
        <fullName evidence="5">HTH cro/C1-type domain-containing protein</fullName>
    </recommendedName>
</protein>
<dbReference type="PANTHER" id="PTHR19879">
    <property type="entry name" value="TRANSCRIPTION INITIATION FACTOR TFIID"/>
    <property type="match status" value="1"/>
</dbReference>
<feature type="repeat" description="WD" evidence="3">
    <location>
        <begin position="357"/>
        <end position="391"/>
    </location>
</feature>
<feature type="repeat" description="WD" evidence="3">
    <location>
        <begin position="263"/>
        <end position="304"/>
    </location>
</feature>
<accession>A0A5A5T7V5</accession>
<feature type="domain" description="HTH cro/C1-type" evidence="5">
    <location>
        <begin position="25"/>
        <end position="79"/>
    </location>
</feature>
<dbReference type="PRINTS" id="PR00320">
    <property type="entry name" value="GPROTEINBRPT"/>
</dbReference>
<keyword evidence="4" id="KW-0472">Membrane</keyword>
<proteinExistence type="predicted"/>
<reference evidence="6 7" key="1">
    <citation type="submission" date="2019-01" db="EMBL/GenBank/DDBJ databases">
        <title>Draft genome sequence of Dictyobacter sp. Uno17.</title>
        <authorList>
            <person name="Wang C.M."/>
            <person name="Zheng Y."/>
            <person name="Sakai Y."/>
            <person name="Abe K."/>
            <person name="Yokota A."/>
            <person name="Yabe S."/>
        </authorList>
    </citation>
    <scope>NUCLEOTIDE SEQUENCE [LARGE SCALE GENOMIC DNA]</scope>
    <source>
        <strain evidence="6 7">Uno17</strain>
    </source>
</reference>
<dbReference type="SMART" id="SM00530">
    <property type="entry name" value="HTH_XRE"/>
    <property type="match status" value="1"/>
</dbReference>
<dbReference type="InterPro" id="IPR020472">
    <property type="entry name" value="WD40_PAC1"/>
</dbReference>
<dbReference type="Gene3D" id="2.130.10.10">
    <property type="entry name" value="YVTN repeat-like/Quinoprotein amine dehydrogenase"/>
    <property type="match status" value="3"/>
</dbReference>
<comment type="caution">
    <text evidence="6">The sequence shown here is derived from an EMBL/GenBank/DDBJ whole genome shotgun (WGS) entry which is preliminary data.</text>
</comment>
<dbReference type="SMART" id="SM00320">
    <property type="entry name" value="WD40"/>
    <property type="match status" value="7"/>
</dbReference>
<dbReference type="CDD" id="cd00200">
    <property type="entry name" value="WD40"/>
    <property type="match status" value="1"/>
</dbReference>
<dbReference type="Pfam" id="PF00400">
    <property type="entry name" value="WD40"/>
    <property type="match status" value="3"/>
</dbReference>
<dbReference type="AlphaFoldDB" id="A0A5A5T7V5"/>
<keyword evidence="7" id="KW-1185">Reference proteome</keyword>
<feature type="repeat" description="WD" evidence="3">
    <location>
        <begin position="221"/>
        <end position="262"/>
    </location>
</feature>
<dbReference type="InterPro" id="IPR015943">
    <property type="entry name" value="WD40/YVTN_repeat-like_dom_sf"/>
</dbReference>
<evidence type="ECO:0000256" key="3">
    <source>
        <dbReference type="PROSITE-ProRule" id="PRU00221"/>
    </source>
</evidence>
<dbReference type="OrthoDB" id="142730at2"/>
<keyword evidence="4" id="KW-1133">Transmembrane helix</keyword>
<dbReference type="RefSeq" id="WP_149400074.1">
    <property type="nucleotide sequence ID" value="NZ_BIXY01000005.1"/>
</dbReference>
<keyword evidence="1 3" id="KW-0853">WD repeat</keyword>
<evidence type="ECO:0000256" key="4">
    <source>
        <dbReference type="SAM" id="Phobius"/>
    </source>
</evidence>
<dbReference type="PROSITE" id="PS50294">
    <property type="entry name" value="WD_REPEATS_REGION"/>
    <property type="match status" value="4"/>
</dbReference>
<evidence type="ECO:0000313" key="6">
    <source>
        <dbReference type="EMBL" id="GCF07024.1"/>
    </source>
</evidence>
<dbReference type="PROSITE" id="PS50943">
    <property type="entry name" value="HTH_CROC1"/>
    <property type="match status" value="1"/>
</dbReference>
<dbReference type="PROSITE" id="PS50082">
    <property type="entry name" value="WD_REPEATS_2"/>
    <property type="match status" value="5"/>
</dbReference>
<name>A0A5A5T7V5_9CHLR</name>
<dbReference type="Gene3D" id="1.10.260.40">
    <property type="entry name" value="lambda repressor-like DNA-binding domains"/>
    <property type="match status" value="1"/>
</dbReference>
<evidence type="ECO:0000313" key="7">
    <source>
        <dbReference type="Proteomes" id="UP000322530"/>
    </source>
</evidence>
<gene>
    <name evidence="6" type="ORF">KDI_05880</name>
</gene>
<dbReference type="InterPro" id="IPR001387">
    <property type="entry name" value="Cro/C1-type_HTH"/>
</dbReference>
<evidence type="ECO:0000259" key="5">
    <source>
        <dbReference type="PROSITE" id="PS50943"/>
    </source>
</evidence>
<feature type="repeat" description="WD" evidence="3">
    <location>
        <begin position="392"/>
        <end position="433"/>
    </location>
</feature>
<dbReference type="PANTHER" id="PTHR19879:SF9">
    <property type="entry name" value="TRANSCRIPTION INITIATION FACTOR TFIID SUBUNIT 5"/>
    <property type="match status" value="1"/>
</dbReference>
<dbReference type="SUPFAM" id="SSF50978">
    <property type="entry name" value="WD40 repeat-like"/>
    <property type="match status" value="1"/>
</dbReference>
<dbReference type="GO" id="GO:0003677">
    <property type="term" value="F:DNA binding"/>
    <property type="evidence" value="ECO:0007669"/>
    <property type="project" value="InterPro"/>
</dbReference>
<dbReference type="EMBL" id="BIXY01000005">
    <property type="protein sequence ID" value="GCF07024.1"/>
    <property type="molecule type" value="Genomic_DNA"/>
</dbReference>
<dbReference type="InterPro" id="IPR010982">
    <property type="entry name" value="Lambda_DNA-bd_dom_sf"/>
</dbReference>
<dbReference type="Proteomes" id="UP000322530">
    <property type="component" value="Unassembled WGS sequence"/>
</dbReference>
<dbReference type="Pfam" id="PF23389">
    <property type="entry name" value="Beta-prop_WDR19_1st"/>
    <property type="match status" value="1"/>
</dbReference>
<keyword evidence="4" id="KW-0812">Transmembrane</keyword>
<evidence type="ECO:0000256" key="1">
    <source>
        <dbReference type="ARBA" id="ARBA00022574"/>
    </source>
</evidence>
<dbReference type="SUPFAM" id="SSF47413">
    <property type="entry name" value="lambda repressor-like DNA-binding domains"/>
    <property type="match status" value="1"/>
</dbReference>
<dbReference type="InterPro" id="IPR001680">
    <property type="entry name" value="WD40_rpt"/>
</dbReference>
<keyword evidence="2" id="KW-0677">Repeat</keyword>
<organism evidence="6 7">
    <name type="scientific">Dictyobacter arantiisoli</name>
    <dbReference type="NCBI Taxonomy" id="2014874"/>
    <lineage>
        <taxon>Bacteria</taxon>
        <taxon>Bacillati</taxon>
        <taxon>Chloroflexota</taxon>
        <taxon>Ktedonobacteria</taxon>
        <taxon>Ktedonobacterales</taxon>
        <taxon>Dictyobacteraceae</taxon>
        <taxon>Dictyobacter</taxon>
    </lineage>
</organism>
<dbReference type="InterPro" id="IPR057855">
    <property type="entry name" value="Beta-prop_WDR19_1st"/>
</dbReference>
<dbReference type="CDD" id="cd00093">
    <property type="entry name" value="HTH_XRE"/>
    <property type="match status" value="1"/>
</dbReference>
<feature type="transmembrane region" description="Helical" evidence="4">
    <location>
        <begin position="131"/>
        <end position="152"/>
    </location>
</feature>